<organism evidence="1 2">
    <name type="scientific">Hymenobacter saemangeumensis</name>
    <dbReference type="NCBI Taxonomy" id="1084522"/>
    <lineage>
        <taxon>Bacteria</taxon>
        <taxon>Pseudomonadati</taxon>
        <taxon>Bacteroidota</taxon>
        <taxon>Cytophagia</taxon>
        <taxon>Cytophagales</taxon>
        <taxon>Hymenobacteraceae</taxon>
        <taxon>Hymenobacter</taxon>
    </lineage>
</organism>
<gene>
    <name evidence="1" type="ORF">GCM10023185_29020</name>
</gene>
<accession>A0ABP8ILF9</accession>
<proteinExistence type="predicted"/>
<dbReference type="RefSeq" id="WP_345236809.1">
    <property type="nucleotide sequence ID" value="NZ_BAABGZ010000062.1"/>
</dbReference>
<dbReference type="EMBL" id="BAABGZ010000062">
    <property type="protein sequence ID" value="GAA4361768.1"/>
    <property type="molecule type" value="Genomic_DNA"/>
</dbReference>
<sequence>MPSVAVAPAAPSLLGAAPAADTATRLEVATTRLNAARAAYQSAPFEECSTASPLWAALGQARAAHLAAWSAHRRATCPAPVAPAFSLRGTSPLGLLFHAGQQSQ</sequence>
<protein>
    <submittedName>
        <fullName evidence="1">Uncharacterized protein</fullName>
    </submittedName>
</protein>
<keyword evidence="2" id="KW-1185">Reference proteome</keyword>
<comment type="caution">
    <text evidence="1">The sequence shown here is derived from an EMBL/GenBank/DDBJ whole genome shotgun (WGS) entry which is preliminary data.</text>
</comment>
<evidence type="ECO:0000313" key="1">
    <source>
        <dbReference type="EMBL" id="GAA4361768.1"/>
    </source>
</evidence>
<name>A0ABP8ILF9_9BACT</name>
<evidence type="ECO:0000313" key="2">
    <source>
        <dbReference type="Proteomes" id="UP001501153"/>
    </source>
</evidence>
<dbReference type="Proteomes" id="UP001501153">
    <property type="component" value="Unassembled WGS sequence"/>
</dbReference>
<reference evidence="2" key="1">
    <citation type="journal article" date="2019" name="Int. J. Syst. Evol. Microbiol.">
        <title>The Global Catalogue of Microorganisms (GCM) 10K type strain sequencing project: providing services to taxonomists for standard genome sequencing and annotation.</title>
        <authorList>
            <consortium name="The Broad Institute Genomics Platform"/>
            <consortium name="The Broad Institute Genome Sequencing Center for Infectious Disease"/>
            <person name="Wu L."/>
            <person name="Ma J."/>
        </authorList>
    </citation>
    <scope>NUCLEOTIDE SEQUENCE [LARGE SCALE GENOMIC DNA]</scope>
    <source>
        <strain evidence="2">JCM 17923</strain>
    </source>
</reference>